<reference evidence="1" key="1">
    <citation type="journal article" date="2014" name="Int. J. Syst. Evol. Microbiol.">
        <title>Complete genome sequence of Corynebacterium casei LMG S-19264T (=DSM 44701T), isolated from a smear-ripened cheese.</title>
        <authorList>
            <consortium name="US DOE Joint Genome Institute (JGI-PGF)"/>
            <person name="Walter F."/>
            <person name="Albersmeier A."/>
            <person name="Kalinowski J."/>
            <person name="Ruckert C."/>
        </authorList>
    </citation>
    <scope>NUCLEOTIDE SEQUENCE</scope>
    <source>
        <strain evidence="1">CGMCC 1.15082</strain>
    </source>
</reference>
<dbReference type="RefSeq" id="WP_188825034.1">
    <property type="nucleotide sequence ID" value="NZ_BMHH01000013.1"/>
</dbReference>
<sequence length="101" mass="11459">MQEHNRFEDVVDATRKMIVAFQRHNMKPPAAILLSDKQDAFAIIHDMRLTSPQYVIDPSVVSASNFVEFDGKPCGTMKICGVKFYWPLQPIADKKGGYHYG</sequence>
<gene>
    <name evidence="1" type="ORF">GCM10011491_30270</name>
</gene>
<keyword evidence="2" id="KW-1185">Reference proteome</keyword>
<organism evidence="1 2">
    <name type="scientific">Brucella endophytica</name>
    <dbReference type="NCBI Taxonomy" id="1963359"/>
    <lineage>
        <taxon>Bacteria</taxon>
        <taxon>Pseudomonadati</taxon>
        <taxon>Pseudomonadota</taxon>
        <taxon>Alphaproteobacteria</taxon>
        <taxon>Hyphomicrobiales</taxon>
        <taxon>Brucellaceae</taxon>
        <taxon>Brucella/Ochrobactrum group</taxon>
        <taxon>Brucella</taxon>
    </lineage>
</organism>
<evidence type="ECO:0000313" key="2">
    <source>
        <dbReference type="Proteomes" id="UP000646478"/>
    </source>
</evidence>
<dbReference type="EMBL" id="BMHH01000013">
    <property type="protein sequence ID" value="GGA99973.1"/>
    <property type="molecule type" value="Genomic_DNA"/>
</dbReference>
<comment type="caution">
    <text evidence="1">The sequence shown here is derived from an EMBL/GenBank/DDBJ whole genome shotgun (WGS) entry which is preliminary data.</text>
</comment>
<evidence type="ECO:0000313" key="1">
    <source>
        <dbReference type="EMBL" id="GGA99973.1"/>
    </source>
</evidence>
<protein>
    <submittedName>
        <fullName evidence="1">Uncharacterized protein</fullName>
    </submittedName>
</protein>
<dbReference type="Proteomes" id="UP000646478">
    <property type="component" value="Unassembled WGS sequence"/>
</dbReference>
<reference evidence="1" key="2">
    <citation type="submission" date="2020-09" db="EMBL/GenBank/DDBJ databases">
        <authorList>
            <person name="Sun Q."/>
            <person name="Zhou Y."/>
        </authorList>
    </citation>
    <scope>NUCLEOTIDE SEQUENCE</scope>
    <source>
        <strain evidence="1">CGMCC 1.15082</strain>
    </source>
</reference>
<proteinExistence type="predicted"/>
<name>A0A916WI33_9HYPH</name>
<dbReference type="AlphaFoldDB" id="A0A916WI33"/>
<accession>A0A916WI33</accession>